<dbReference type="AlphaFoldDB" id="A0AA49JBZ5"/>
<keyword evidence="3" id="KW-1185">Reference proteome</keyword>
<feature type="transmembrane region" description="Helical" evidence="1">
    <location>
        <begin position="33"/>
        <end position="53"/>
    </location>
</feature>
<gene>
    <name evidence="2" type="ORF">QYS49_13410</name>
</gene>
<dbReference type="RefSeq" id="WP_308349070.1">
    <property type="nucleotide sequence ID" value="NZ_CP129971.1"/>
</dbReference>
<dbReference type="KEGG" id="msaa:QYS49_13410"/>
<evidence type="ECO:0000313" key="2">
    <source>
        <dbReference type="EMBL" id="WKK77968.1"/>
    </source>
</evidence>
<evidence type="ECO:0000313" key="3">
    <source>
        <dbReference type="Proteomes" id="UP001230496"/>
    </source>
</evidence>
<proteinExistence type="predicted"/>
<dbReference type="Proteomes" id="UP001230496">
    <property type="component" value="Chromosome"/>
</dbReference>
<keyword evidence="1" id="KW-0472">Membrane</keyword>
<name>A0AA49JBZ5_9BACT</name>
<organism evidence="2 3">
    <name type="scientific">Marivirga salinarum</name>
    <dbReference type="NCBI Taxonomy" id="3059078"/>
    <lineage>
        <taxon>Bacteria</taxon>
        <taxon>Pseudomonadati</taxon>
        <taxon>Bacteroidota</taxon>
        <taxon>Cytophagia</taxon>
        <taxon>Cytophagales</taxon>
        <taxon>Marivirgaceae</taxon>
        <taxon>Marivirga</taxon>
    </lineage>
</organism>
<reference evidence="2 3" key="1">
    <citation type="submission" date="2023-08" db="EMBL/GenBank/DDBJ databases">
        <title>Comparative genomics and taxonomic characterization of three novel marine species of genus Marivirga.</title>
        <authorList>
            <person name="Muhammad N."/>
            <person name="Kim S.-G."/>
        </authorList>
    </citation>
    <scope>NUCLEOTIDE SEQUENCE [LARGE SCALE GENOMIC DNA]</scope>
    <source>
        <strain evidence="2 3">BDSF4-3</strain>
    </source>
</reference>
<keyword evidence="1" id="KW-0812">Transmembrane</keyword>
<protein>
    <submittedName>
        <fullName evidence="2">Uncharacterized protein</fullName>
    </submittedName>
</protein>
<feature type="transmembrane region" description="Helical" evidence="1">
    <location>
        <begin position="7"/>
        <end position="27"/>
    </location>
</feature>
<sequence>MAIKIIGIILTIAGAIGLVFGVLGIFGTPIINLNSWAMTILGFIFFVSGIGMLKKLGDS</sequence>
<keyword evidence="1" id="KW-1133">Transmembrane helix</keyword>
<dbReference type="EMBL" id="CP129971">
    <property type="protein sequence ID" value="WKK77968.1"/>
    <property type="molecule type" value="Genomic_DNA"/>
</dbReference>
<evidence type="ECO:0000256" key="1">
    <source>
        <dbReference type="SAM" id="Phobius"/>
    </source>
</evidence>
<accession>A0AA49JBZ5</accession>